<dbReference type="PANTHER" id="PTHR34047:SF8">
    <property type="entry name" value="PROTEIN YKFC"/>
    <property type="match status" value="1"/>
</dbReference>
<keyword evidence="5" id="KW-1185">Reference proteome</keyword>
<dbReference type="PROSITE" id="PS50878">
    <property type="entry name" value="RT_POL"/>
    <property type="match status" value="1"/>
</dbReference>
<feature type="domain" description="Reverse transcriptase" evidence="3">
    <location>
        <begin position="39"/>
        <end position="287"/>
    </location>
</feature>
<dbReference type="EMBL" id="JAAIKB010000001">
    <property type="protein sequence ID" value="NGM18854.1"/>
    <property type="molecule type" value="Genomic_DNA"/>
</dbReference>
<dbReference type="InterPro" id="IPR043502">
    <property type="entry name" value="DNA/RNA_pol_sf"/>
</dbReference>
<comment type="caution">
    <text evidence="4">The sequence shown here is derived from an EMBL/GenBank/DDBJ whole genome shotgun (WGS) entry which is preliminary data.</text>
</comment>
<evidence type="ECO:0000313" key="5">
    <source>
        <dbReference type="Proteomes" id="UP000475385"/>
    </source>
</evidence>
<dbReference type="InterPro" id="IPR051083">
    <property type="entry name" value="GrpII_Intron_Splice-Mob/Def"/>
</dbReference>
<organism evidence="4 5">
    <name type="scientific">Falsiroseomonas algicola</name>
    <dbReference type="NCBI Taxonomy" id="2716930"/>
    <lineage>
        <taxon>Bacteria</taxon>
        <taxon>Pseudomonadati</taxon>
        <taxon>Pseudomonadota</taxon>
        <taxon>Alphaproteobacteria</taxon>
        <taxon>Acetobacterales</taxon>
        <taxon>Roseomonadaceae</taxon>
        <taxon>Falsiroseomonas</taxon>
    </lineage>
</organism>
<sequence length="417" mass="45654">MLEAAARHVCGKSRNSRSSAIRTETQNFEARLPTNVRRLQEELRSAEFRFGQQIAVKIPRPGKSDRLILVAPLRDRIIHRAILIVLQGRPDMGIPGVPLVQKALEFPFSVGGIEGIDKGIALVAESLRAGATYYANADIKDFFPHIPRRRVLDSLLSATKDDQLVELIDTALAIHIKNANDLTKEDLVRLPGDSAGVPQGSALSMLFGNLALQDFDRLMQGRGIRCVRYVDDFILLGASETKVKAAFKSARTSLTAMGLTTYEPGDGSGKASAGKTAMGFTFLGCQINGSLIAPGSAARAALLADVDDLLKEGCRNISKTLRSSGARERISGATEALQKVSRTVKGWGEAFAFCNSDIIRQHLDSEIDERIDRFQRWVTQKSNGLDVDQRMRALGVTRLKDLKQKQLTLSDRALTRS</sequence>
<dbReference type="Pfam" id="PF00078">
    <property type="entry name" value="RVT_1"/>
    <property type="match status" value="1"/>
</dbReference>
<feature type="region of interest" description="Disordered" evidence="2">
    <location>
        <begin position="1"/>
        <end position="26"/>
    </location>
</feature>
<reference evidence="4 5" key="2">
    <citation type="submission" date="2020-03" db="EMBL/GenBank/DDBJ databases">
        <title>Roseomonas stagni sp. nov., isolated from pond water in Japan.</title>
        <authorList>
            <person name="Furuhata K."/>
            <person name="Miyamoto H."/>
            <person name="Goto K."/>
        </authorList>
    </citation>
    <scope>NUCLEOTIDE SEQUENCE [LARGE SCALE GENOMIC DNA]</scope>
    <source>
        <strain evidence="4 5">PeD5</strain>
    </source>
</reference>
<dbReference type="AlphaFoldDB" id="A0A6M1LFS3"/>
<comment type="similarity">
    <text evidence="1">Belongs to the bacterial reverse transcriptase family.</text>
</comment>
<feature type="compositionally biased region" description="Polar residues" evidence="2">
    <location>
        <begin position="16"/>
        <end position="26"/>
    </location>
</feature>
<proteinExistence type="inferred from homology"/>
<name>A0A6M1LFS3_9PROT</name>
<evidence type="ECO:0000256" key="1">
    <source>
        <dbReference type="ARBA" id="ARBA00034120"/>
    </source>
</evidence>
<dbReference type="RefSeq" id="WP_164692721.1">
    <property type="nucleotide sequence ID" value="NZ_JAAIKB010000001.1"/>
</dbReference>
<evidence type="ECO:0000259" key="3">
    <source>
        <dbReference type="PROSITE" id="PS50878"/>
    </source>
</evidence>
<accession>A0A6M1LFS3</accession>
<gene>
    <name evidence="4" type="ORF">G3576_02435</name>
</gene>
<evidence type="ECO:0000313" key="4">
    <source>
        <dbReference type="EMBL" id="NGM18854.1"/>
    </source>
</evidence>
<dbReference type="PANTHER" id="PTHR34047">
    <property type="entry name" value="NUCLEAR INTRON MATURASE 1, MITOCHONDRIAL-RELATED"/>
    <property type="match status" value="1"/>
</dbReference>
<reference evidence="4 5" key="1">
    <citation type="submission" date="2020-02" db="EMBL/GenBank/DDBJ databases">
        <authorList>
            <person name="Kim H.M."/>
            <person name="Jeon C.O."/>
        </authorList>
    </citation>
    <scope>NUCLEOTIDE SEQUENCE [LARGE SCALE GENOMIC DNA]</scope>
    <source>
        <strain evidence="4 5">PeD5</strain>
    </source>
</reference>
<protein>
    <recommendedName>
        <fullName evidence="3">Reverse transcriptase domain-containing protein</fullName>
    </recommendedName>
</protein>
<dbReference type="Proteomes" id="UP000475385">
    <property type="component" value="Unassembled WGS sequence"/>
</dbReference>
<evidence type="ECO:0000256" key="2">
    <source>
        <dbReference type="SAM" id="MobiDB-lite"/>
    </source>
</evidence>
<dbReference type="SUPFAM" id="SSF56672">
    <property type="entry name" value="DNA/RNA polymerases"/>
    <property type="match status" value="1"/>
</dbReference>
<dbReference type="InterPro" id="IPR000477">
    <property type="entry name" value="RT_dom"/>
</dbReference>